<feature type="compositionally biased region" description="Basic and acidic residues" evidence="6">
    <location>
        <begin position="19"/>
        <end position="30"/>
    </location>
</feature>
<evidence type="ECO:0000256" key="3">
    <source>
        <dbReference type="ARBA" id="ARBA00022771"/>
    </source>
</evidence>
<dbReference type="GO" id="GO:0005634">
    <property type="term" value="C:nucleus"/>
    <property type="evidence" value="ECO:0007669"/>
    <property type="project" value="UniProtKB-SubCell"/>
</dbReference>
<keyword evidence="9" id="KW-1185">Reference proteome</keyword>
<dbReference type="SUPFAM" id="SSF140996">
    <property type="entry name" value="Hermes dimerisation domain"/>
    <property type="match status" value="1"/>
</dbReference>
<evidence type="ECO:0000256" key="5">
    <source>
        <dbReference type="ARBA" id="ARBA00023242"/>
    </source>
</evidence>
<keyword evidence="5" id="KW-0539">Nucleus</keyword>
<proteinExistence type="predicted"/>
<evidence type="ECO:0000256" key="1">
    <source>
        <dbReference type="ARBA" id="ARBA00004123"/>
    </source>
</evidence>
<organism evidence="8 9">
    <name type="scientific">Ambispora gerdemannii</name>
    <dbReference type="NCBI Taxonomy" id="144530"/>
    <lineage>
        <taxon>Eukaryota</taxon>
        <taxon>Fungi</taxon>
        <taxon>Fungi incertae sedis</taxon>
        <taxon>Mucoromycota</taxon>
        <taxon>Glomeromycotina</taxon>
        <taxon>Glomeromycetes</taxon>
        <taxon>Archaeosporales</taxon>
        <taxon>Ambisporaceae</taxon>
        <taxon>Ambispora</taxon>
    </lineage>
</organism>
<dbReference type="InterPro" id="IPR012337">
    <property type="entry name" value="RNaseH-like_sf"/>
</dbReference>
<keyword evidence="2" id="KW-0479">Metal-binding</keyword>
<dbReference type="Pfam" id="PF10683">
    <property type="entry name" value="DBD_Tnp_Hermes"/>
    <property type="match status" value="1"/>
</dbReference>
<comment type="caution">
    <text evidence="8">The sequence shown here is derived from an EMBL/GenBank/DDBJ whole genome shotgun (WGS) entry which is preliminary data.</text>
</comment>
<name>A0A9N8YN98_9GLOM</name>
<evidence type="ECO:0000256" key="6">
    <source>
        <dbReference type="SAM" id="MobiDB-lite"/>
    </source>
</evidence>
<dbReference type="OrthoDB" id="2404704at2759"/>
<dbReference type="EMBL" id="CAJVPL010000091">
    <property type="protein sequence ID" value="CAG8445241.1"/>
    <property type="molecule type" value="Genomic_DNA"/>
</dbReference>
<dbReference type="InterPro" id="IPR052035">
    <property type="entry name" value="ZnF_BED_domain_contain"/>
</dbReference>
<dbReference type="AlphaFoldDB" id="A0A9N8YN98"/>
<feature type="region of interest" description="Disordered" evidence="6">
    <location>
        <begin position="1"/>
        <end position="30"/>
    </location>
</feature>
<feature type="region of interest" description="Disordered" evidence="6">
    <location>
        <begin position="294"/>
        <end position="313"/>
    </location>
</feature>
<evidence type="ECO:0000313" key="9">
    <source>
        <dbReference type="Proteomes" id="UP000789831"/>
    </source>
</evidence>
<feature type="compositionally biased region" description="Basic and acidic residues" evidence="6">
    <location>
        <begin position="304"/>
        <end position="313"/>
    </location>
</feature>
<keyword evidence="4" id="KW-0862">Zinc</keyword>
<accession>A0A9N8YN98</accession>
<comment type="subcellular location">
    <subcellularLocation>
        <location evidence="1">Nucleus</location>
    </subcellularLocation>
</comment>
<gene>
    <name evidence="8" type="ORF">AGERDE_LOCUS1363</name>
</gene>
<dbReference type="PANTHER" id="PTHR46481:SF10">
    <property type="entry name" value="ZINC FINGER BED DOMAIN-CONTAINING PROTEIN 39"/>
    <property type="match status" value="1"/>
</dbReference>
<reference evidence="8" key="1">
    <citation type="submission" date="2021-06" db="EMBL/GenBank/DDBJ databases">
        <authorList>
            <person name="Kallberg Y."/>
            <person name="Tangrot J."/>
            <person name="Rosling A."/>
        </authorList>
    </citation>
    <scope>NUCLEOTIDE SEQUENCE</scope>
    <source>
        <strain evidence="8">MT106</strain>
    </source>
</reference>
<dbReference type="PANTHER" id="PTHR46481">
    <property type="entry name" value="ZINC FINGER BED DOMAIN-CONTAINING PROTEIN 4"/>
    <property type="match status" value="1"/>
</dbReference>
<evidence type="ECO:0000256" key="4">
    <source>
        <dbReference type="ARBA" id="ARBA00022833"/>
    </source>
</evidence>
<protein>
    <submittedName>
        <fullName evidence="8">6033_t:CDS:1</fullName>
    </submittedName>
</protein>
<feature type="compositionally biased region" description="Polar residues" evidence="6">
    <location>
        <begin position="1"/>
        <end position="11"/>
    </location>
</feature>
<dbReference type="InterPro" id="IPR018473">
    <property type="entry name" value="Hermes_transposase_DNA-db"/>
</dbReference>
<feature type="domain" description="Hermes trasposase DNA-binding" evidence="7">
    <location>
        <begin position="58"/>
        <end position="91"/>
    </location>
</feature>
<dbReference type="SUPFAM" id="SSF53098">
    <property type="entry name" value="Ribonuclease H-like"/>
    <property type="match status" value="1"/>
</dbReference>
<keyword evidence="3" id="KW-0863">Zinc-finger</keyword>
<evidence type="ECO:0000259" key="7">
    <source>
        <dbReference type="Pfam" id="PF10683"/>
    </source>
</evidence>
<evidence type="ECO:0000256" key="2">
    <source>
        <dbReference type="ARBA" id="ARBA00022723"/>
    </source>
</evidence>
<evidence type="ECO:0000313" key="8">
    <source>
        <dbReference type="EMBL" id="CAG8445241.1"/>
    </source>
</evidence>
<dbReference type="GO" id="GO:0008270">
    <property type="term" value="F:zinc ion binding"/>
    <property type="evidence" value="ECO:0007669"/>
    <property type="project" value="UniProtKB-KW"/>
</dbReference>
<sequence length="313" mass="36375">MNSDNKYTYDNTFARRKATKEPADEPEKNLNNDIQVKNTSCTSIKWLKKVTSHHAFKQAELIRITTEWIVTDSLPFSVVHGKGYRKMMNRFDPAFIPLNLWTARSKDGYIGVILHWLTLNFEIRDVILAVEHMEYPHTDNGAKMKKAIRIWDSVECLSYSAHTLQLTIIQALKVIKPHTKRIRKLVKFFQSLKQCQRLDQAQIDLSQRSKTNTNPIQLYDSKNLPEIYLRNLFEEIVRVLKPFNELTTYFSVIQYTTHLVVNPSIETLKLEFANGAILKLNEIGEIINDDRLNDNEISSDDDCDKISEDDTPQ</sequence>
<dbReference type="Proteomes" id="UP000789831">
    <property type="component" value="Unassembled WGS sequence"/>
</dbReference>